<name>M1XSJ1_NATM8</name>
<keyword evidence="3" id="KW-1185">Reference proteome</keyword>
<evidence type="ECO:0000313" key="3">
    <source>
        <dbReference type="Proteomes" id="UP000011867"/>
    </source>
</evidence>
<dbReference type="InterPro" id="IPR058742">
    <property type="entry name" value="DUF7989"/>
</dbReference>
<gene>
    <name evidence="2" type="ordered locus">Nmlp_3169</name>
</gene>
<reference evidence="2 3" key="1">
    <citation type="journal article" date="2013" name="Genome Announc.">
        <title>Genome of the haloarchaeon Natronomonas moolapensis, a neutrophilic member of a previously haloalkaliphilic genus.</title>
        <authorList>
            <person name="Dyall-Smith M.L."/>
            <person name="Pfeiffer F."/>
            <person name="Oberwinkler T."/>
            <person name="Klee K."/>
            <person name="Rampp M."/>
            <person name="Palm P."/>
            <person name="Gross K."/>
            <person name="Schuster S.C."/>
            <person name="Oesterhelt D."/>
        </authorList>
    </citation>
    <scope>NUCLEOTIDE SEQUENCE [LARGE SCALE GENOMIC DNA]</scope>
    <source>
        <strain evidence="3">DSM 18674 / JCM 14361 / 8.8.11</strain>
    </source>
</reference>
<dbReference type="Proteomes" id="UP000011867">
    <property type="component" value="Chromosome"/>
</dbReference>
<proteinExistence type="predicted"/>
<sequence>MTNEPKTLGEMDHTNPYTGRVFGETRTYSRGERVAADGGESGFGTDADDAGTLSNISHAPEDDADGVQRSFDRGESR</sequence>
<dbReference type="AlphaFoldDB" id="M1XSJ1"/>
<feature type="region of interest" description="Disordered" evidence="1">
    <location>
        <begin position="1"/>
        <end position="77"/>
    </location>
</feature>
<dbReference type="Pfam" id="PF25951">
    <property type="entry name" value="DUF7989"/>
    <property type="match status" value="1"/>
</dbReference>
<protein>
    <submittedName>
        <fullName evidence="2">Uncharacterized protein</fullName>
    </submittedName>
</protein>
<dbReference type="HOGENOM" id="CLU_159740_0_0_2"/>
<dbReference type="eggNOG" id="arCOG09024">
    <property type="taxonomic scope" value="Archaea"/>
</dbReference>
<accession>M1XSJ1</accession>
<evidence type="ECO:0000313" key="2">
    <source>
        <dbReference type="EMBL" id="CCQ37306.1"/>
    </source>
</evidence>
<dbReference type="OrthoDB" id="306312at2157"/>
<organism evidence="2 3">
    <name type="scientific">Natronomonas moolapensis (strain DSM 18674 / CECT 7526 / JCM 14361 / 8.8.11)</name>
    <dbReference type="NCBI Taxonomy" id="268739"/>
    <lineage>
        <taxon>Archaea</taxon>
        <taxon>Methanobacteriati</taxon>
        <taxon>Methanobacteriota</taxon>
        <taxon>Stenosarchaea group</taxon>
        <taxon>Halobacteria</taxon>
        <taxon>Halobacteriales</taxon>
        <taxon>Natronomonadaceae</taxon>
        <taxon>Natronomonas</taxon>
    </lineage>
</organism>
<dbReference type="KEGG" id="nmo:Nmlp_3169"/>
<dbReference type="RefSeq" id="WP_015410051.1">
    <property type="nucleotide sequence ID" value="NC_020388.1"/>
</dbReference>
<dbReference type="GeneID" id="14652684"/>
<dbReference type="STRING" id="268739.Nmlp_3169"/>
<dbReference type="EMBL" id="HF582854">
    <property type="protein sequence ID" value="CCQ37306.1"/>
    <property type="molecule type" value="Genomic_DNA"/>
</dbReference>
<evidence type="ECO:0000256" key="1">
    <source>
        <dbReference type="SAM" id="MobiDB-lite"/>
    </source>
</evidence>